<organism evidence="8 9">
    <name type="scientific">Monoraphidium neglectum</name>
    <dbReference type="NCBI Taxonomy" id="145388"/>
    <lineage>
        <taxon>Eukaryota</taxon>
        <taxon>Viridiplantae</taxon>
        <taxon>Chlorophyta</taxon>
        <taxon>core chlorophytes</taxon>
        <taxon>Chlorophyceae</taxon>
        <taxon>CS clade</taxon>
        <taxon>Sphaeropleales</taxon>
        <taxon>Selenastraceae</taxon>
        <taxon>Monoraphidium</taxon>
    </lineage>
</organism>
<evidence type="ECO:0000256" key="6">
    <source>
        <dbReference type="ARBA" id="ARBA00023180"/>
    </source>
</evidence>
<keyword evidence="9" id="KW-1185">Reference proteome</keyword>
<evidence type="ECO:0000256" key="4">
    <source>
        <dbReference type="ARBA" id="ARBA00022963"/>
    </source>
</evidence>
<gene>
    <name evidence="8" type="ORF">MNEG_5155</name>
</gene>
<keyword evidence="2" id="KW-0732">Signal</keyword>
<dbReference type="Gene3D" id="3.40.50.1820">
    <property type="entry name" value="alpha/beta hydrolase"/>
    <property type="match status" value="1"/>
</dbReference>
<keyword evidence="5" id="KW-0443">Lipid metabolism</keyword>
<dbReference type="GeneID" id="25738032"/>
<feature type="domain" description="AB hydrolase-1" evidence="7">
    <location>
        <begin position="44"/>
        <end position="163"/>
    </location>
</feature>
<dbReference type="InterPro" id="IPR025483">
    <property type="entry name" value="Lipase_euk"/>
</dbReference>
<dbReference type="FunFam" id="3.40.50.1820:FF:000057">
    <property type="entry name" value="Lipase"/>
    <property type="match status" value="1"/>
</dbReference>
<dbReference type="Proteomes" id="UP000054498">
    <property type="component" value="Unassembled WGS sequence"/>
</dbReference>
<dbReference type="RefSeq" id="XP_013901823.1">
    <property type="nucleotide sequence ID" value="XM_014046369.1"/>
</dbReference>
<dbReference type="AlphaFoldDB" id="A0A0D2L7H6"/>
<keyword evidence="6" id="KW-0325">Glycoprotein</keyword>
<dbReference type="OrthoDB" id="526963at2759"/>
<evidence type="ECO:0000259" key="7">
    <source>
        <dbReference type="Pfam" id="PF00561"/>
    </source>
</evidence>
<dbReference type="GO" id="GO:0016042">
    <property type="term" value="P:lipid catabolic process"/>
    <property type="evidence" value="ECO:0007669"/>
    <property type="project" value="UniProtKB-KW"/>
</dbReference>
<dbReference type="EC" id="3.1.1.13" evidence="8"/>
<evidence type="ECO:0000313" key="9">
    <source>
        <dbReference type="Proteomes" id="UP000054498"/>
    </source>
</evidence>
<keyword evidence="4" id="KW-0442">Lipid degradation</keyword>
<reference evidence="8 9" key="1">
    <citation type="journal article" date="2013" name="BMC Genomics">
        <title>Reconstruction of the lipid metabolism for the microalga Monoraphidium neglectum from its genome sequence reveals characteristics suitable for biofuel production.</title>
        <authorList>
            <person name="Bogen C."/>
            <person name="Al-Dilaimi A."/>
            <person name="Albersmeier A."/>
            <person name="Wichmann J."/>
            <person name="Grundmann M."/>
            <person name="Rupp O."/>
            <person name="Lauersen K.J."/>
            <person name="Blifernez-Klassen O."/>
            <person name="Kalinowski J."/>
            <person name="Goesmann A."/>
            <person name="Mussgnug J.H."/>
            <person name="Kruse O."/>
        </authorList>
    </citation>
    <scope>NUCLEOTIDE SEQUENCE [LARGE SCALE GENOMIC DNA]</scope>
    <source>
        <strain evidence="8 9">SAG 48.87</strain>
    </source>
</reference>
<name>A0A0D2L7H6_9CHLO</name>
<proteinExistence type="inferred from homology"/>
<protein>
    <submittedName>
        <fullName evidence="8">Lipase, family member K</fullName>
        <ecNumber evidence="8">3.1.1.13</ecNumber>
    </submittedName>
</protein>
<dbReference type="EMBL" id="KK100973">
    <property type="protein sequence ID" value="KIZ02804.1"/>
    <property type="molecule type" value="Genomic_DNA"/>
</dbReference>
<dbReference type="STRING" id="145388.A0A0D2L7H6"/>
<evidence type="ECO:0000256" key="3">
    <source>
        <dbReference type="ARBA" id="ARBA00022801"/>
    </source>
</evidence>
<sequence>MEDLVLPWGYPLESYPVETADGAVLRIYRIPYGVRNASRPGPRPAVLLHHGITLASSCFVVLDPESSMAFYLADAGFDVWMANTRGNTYSRGNRHYTQLEHGFWEFSMDELALLDLPSQIDFVLKTSGQKSLGFIGHSQGCTLSVMLLAAKPEYNKKIWLLMMLGAVTHVQYIAAPFLRQQVKTRSTQLFADMGVGEFAMNRVSNQVANGCKYEGVRSAFCSALINFAFYGSSTAVSPDDLVRVSVTWASGVATRNLLHWSQQYYANVSGLRMWDYGTECAKSPGFERKAFQESCNQAKYGTTTPPEYDLRQITAPAAIFQGDNDVMATVPDVDRLVREWRSKVVYREMWNDTA</sequence>
<evidence type="ECO:0000256" key="2">
    <source>
        <dbReference type="ARBA" id="ARBA00022729"/>
    </source>
</evidence>
<evidence type="ECO:0000256" key="5">
    <source>
        <dbReference type="ARBA" id="ARBA00023098"/>
    </source>
</evidence>
<dbReference type="InterPro" id="IPR000073">
    <property type="entry name" value="AB_hydrolase_1"/>
</dbReference>
<evidence type="ECO:0000256" key="1">
    <source>
        <dbReference type="ARBA" id="ARBA00010701"/>
    </source>
</evidence>
<dbReference type="GO" id="GO:0004771">
    <property type="term" value="F:sterol ester esterase activity"/>
    <property type="evidence" value="ECO:0007669"/>
    <property type="project" value="UniProtKB-EC"/>
</dbReference>
<dbReference type="PANTHER" id="PTHR11005">
    <property type="entry name" value="LYSOSOMAL ACID LIPASE-RELATED"/>
    <property type="match status" value="1"/>
</dbReference>
<dbReference type="PIRSF" id="PIRSF000862">
    <property type="entry name" value="Steryl_ester_lip"/>
    <property type="match status" value="1"/>
</dbReference>
<keyword evidence="3 8" id="KW-0378">Hydrolase</keyword>
<dbReference type="SUPFAM" id="SSF53474">
    <property type="entry name" value="alpha/beta-Hydrolases"/>
    <property type="match status" value="1"/>
</dbReference>
<accession>A0A0D2L7H6</accession>
<dbReference type="InterPro" id="IPR029058">
    <property type="entry name" value="AB_hydrolase_fold"/>
</dbReference>
<evidence type="ECO:0000313" key="8">
    <source>
        <dbReference type="EMBL" id="KIZ02804.1"/>
    </source>
</evidence>
<dbReference type="Pfam" id="PF00561">
    <property type="entry name" value="Abhydrolase_1"/>
    <property type="match status" value="1"/>
</dbReference>
<dbReference type="KEGG" id="mng:MNEG_5155"/>
<comment type="similarity">
    <text evidence="1">Belongs to the AB hydrolase superfamily. Lipase family.</text>
</comment>